<gene>
    <name evidence="1" type="ORF">BN873_340052</name>
</gene>
<sequence>MSITKEPTIKAPWPPVRTNDTLYRYPQPYQVGSDKSENFFTIAKKHGMGASDLVYYNFLTKDPKEINWYLANYVACPAPKAGEKYYGFYGATYNPAKNTGVIFIPKFGEPRRSYLNRLGEKIVDNYNLSTKKRPGGLCYEACYARVKEAAKQVGSPVPAFDNKSEFSRLWGSLIAPQKSWLTFPEEYRGKGAPGAMASVGLGYLVDSQGIWSGRLIPGAVIQTWHAFGDFDRVKEGKSVTDGSYGHSFVFLNYVYSGSAISGIDIADQGYQGTDEKNRPLTQGDYGYWVGANLGFDFGF</sequence>
<name>W6M4C1_9GAMM</name>
<evidence type="ECO:0000313" key="1">
    <source>
        <dbReference type="EMBL" id="CDI02676.1"/>
    </source>
</evidence>
<dbReference type="RefSeq" id="WP_048673092.1">
    <property type="nucleotide sequence ID" value="NZ_CBTJ020000041.1"/>
</dbReference>
<reference evidence="1" key="1">
    <citation type="submission" date="2013-07" db="EMBL/GenBank/DDBJ databases">
        <authorList>
            <person name="McIlroy S."/>
        </authorList>
    </citation>
    <scope>NUCLEOTIDE SEQUENCE [LARGE SCALE GENOMIC DNA]</scope>
    <source>
        <strain evidence="1">Run_A_D11</strain>
    </source>
</reference>
<organism evidence="1 2">
    <name type="scientific">Candidatus Competibacter denitrificans Run_A_D11</name>
    <dbReference type="NCBI Taxonomy" id="1400863"/>
    <lineage>
        <taxon>Bacteria</taxon>
        <taxon>Pseudomonadati</taxon>
        <taxon>Pseudomonadota</taxon>
        <taxon>Gammaproteobacteria</taxon>
        <taxon>Candidatus Competibacteraceae</taxon>
        <taxon>Candidatus Competibacter</taxon>
    </lineage>
</organism>
<dbReference type="AlphaFoldDB" id="W6M4C1"/>
<comment type="caution">
    <text evidence="1">The sequence shown here is derived from an EMBL/GenBank/DDBJ whole genome shotgun (WGS) entry which is preliminary data.</text>
</comment>
<keyword evidence="2" id="KW-1185">Reference proteome</keyword>
<dbReference type="OrthoDB" id="243598at2"/>
<reference evidence="1" key="2">
    <citation type="submission" date="2014-03" db="EMBL/GenBank/DDBJ databases">
        <title>Candidatus Competibacter-lineage genomes retrieved from metagenomes reveal functional metabolic diversity.</title>
        <authorList>
            <person name="McIlroy S.J."/>
            <person name="Albertsen M."/>
            <person name="Andresen E.K."/>
            <person name="Saunders A.M."/>
            <person name="Kristiansen R."/>
            <person name="Stokholm-Bjerregaard M."/>
            <person name="Nielsen K.L."/>
            <person name="Nielsen P.H."/>
        </authorList>
    </citation>
    <scope>NUCLEOTIDE SEQUENCE</scope>
    <source>
        <strain evidence="1">Run_A_D11</strain>
    </source>
</reference>
<accession>W6M4C1</accession>
<proteinExistence type="predicted"/>
<dbReference type="Proteomes" id="UP000035760">
    <property type="component" value="Unassembled WGS sequence"/>
</dbReference>
<evidence type="ECO:0000313" key="2">
    <source>
        <dbReference type="Proteomes" id="UP000035760"/>
    </source>
</evidence>
<dbReference type="EMBL" id="CBTJ020000041">
    <property type="protein sequence ID" value="CDI02676.1"/>
    <property type="molecule type" value="Genomic_DNA"/>
</dbReference>
<dbReference type="STRING" id="1400863.BN873_340052"/>
<protein>
    <submittedName>
        <fullName evidence="1">Uncharacterized protein</fullName>
    </submittedName>
</protein>